<sequence length="162" mass="18396">MILKHLEDFIRSLGKGGPEFGNDDPRVAAVALAFHIVDADGQEQGVEKKVLYDIVSHEFELAEPDVKALIEAGKAANRDSLDIFNFTSTLKRHLTKEECIKFIGVLWEIAYADGYIYELEDTLIWRIAEMIGVDRKDRLELKKMVGQRKQLPEKPKGLPETK</sequence>
<organism evidence="2 3">
    <name type="scientific">Bartonella apis</name>
    <dbReference type="NCBI Taxonomy" id="1686310"/>
    <lineage>
        <taxon>Bacteria</taxon>
        <taxon>Pseudomonadati</taxon>
        <taxon>Pseudomonadota</taxon>
        <taxon>Alphaproteobacteria</taxon>
        <taxon>Hyphomicrobiales</taxon>
        <taxon>Bartonellaceae</taxon>
        <taxon>Bartonella</taxon>
    </lineage>
</organism>
<dbReference type="Gene3D" id="1.10.3680.10">
    <property type="entry name" value="TerB-like"/>
    <property type="match status" value="1"/>
</dbReference>
<feature type="domain" description="Co-chaperone DjlA N-terminal" evidence="1">
    <location>
        <begin position="27"/>
        <end position="140"/>
    </location>
</feature>
<dbReference type="InterPro" id="IPR007791">
    <property type="entry name" value="DjlA_N"/>
</dbReference>
<evidence type="ECO:0000259" key="1">
    <source>
        <dbReference type="Pfam" id="PF05099"/>
    </source>
</evidence>
<dbReference type="CDD" id="cd07313">
    <property type="entry name" value="terB_like_2"/>
    <property type="match status" value="1"/>
</dbReference>
<accession>A0A1R0FBA6</accession>
<dbReference type="InterPro" id="IPR029024">
    <property type="entry name" value="TerB-like"/>
</dbReference>
<proteinExistence type="predicted"/>
<dbReference type="RefSeq" id="WP_075869424.1">
    <property type="nucleotide sequence ID" value="NZ_CALYQA010000002.1"/>
</dbReference>
<dbReference type="Proteomes" id="UP000187344">
    <property type="component" value="Unassembled WGS sequence"/>
</dbReference>
<evidence type="ECO:0000313" key="3">
    <source>
        <dbReference type="Proteomes" id="UP000187344"/>
    </source>
</evidence>
<dbReference type="Pfam" id="PF05099">
    <property type="entry name" value="TerB"/>
    <property type="match status" value="1"/>
</dbReference>
<reference evidence="2 3" key="1">
    <citation type="submission" date="2016-12" db="EMBL/GenBank/DDBJ databases">
        <title>Comparative genomics of Bartonella apis.</title>
        <authorList>
            <person name="Engel P."/>
        </authorList>
    </citation>
    <scope>NUCLEOTIDE SEQUENCE [LARGE SCALE GENOMIC DNA]</scope>
    <source>
        <strain evidence="2 3">PEB0149</strain>
    </source>
</reference>
<dbReference type="EMBL" id="LXYT01000001">
    <property type="protein sequence ID" value="OLY44277.1"/>
    <property type="molecule type" value="Genomic_DNA"/>
</dbReference>
<keyword evidence="3" id="KW-1185">Reference proteome</keyword>
<name>A0A1R0FBA6_9HYPH</name>
<evidence type="ECO:0000313" key="2">
    <source>
        <dbReference type="EMBL" id="OLY44277.1"/>
    </source>
</evidence>
<dbReference type="SUPFAM" id="SSF158682">
    <property type="entry name" value="TerB-like"/>
    <property type="match status" value="1"/>
</dbReference>
<gene>
    <name evidence="2" type="ORF">PEB0149_017450</name>
</gene>
<comment type="caution">
    <text evidence="2">The sequence shown here is derived from an EMBL/GenBank/DDBJ whole genome shotgun (WGS) entry which is preliminary data.</text>
</comment>
<dbReference type="AlphaFoldDB" id="A0A1R0FBA6"/>
<dbReference type="OrthoDB" id="5402150at2"/>
<dbReference type="GeneID" id="92991097"/>
<protein>
    <submittedName>
        <fullName evidence="2">Putative conserved protein, tellurite resistance protein B (TerB) family</fullName>
    </submittedName>
</protein>